<accession>X1RPK1</accession>
<sequence>MVVFTFVVCAEPYKFEAIDTMLNLGKAILKKGHQILGIFFYGSGVYNVKREINISSSMRNLPERLENFIKKNNLNLSVCSTWVNFTGLKSDDFIEGARQVGLGGLSEWMAESDRVIVFGPGV</sequence>
<dbReference type="Pfam" id="PF02635">
    <property type="entry name" value="DsrE"/>
    <property type="match status" value="1"/>
</dbReference>
<proteinExistence type="predicted"/>
<dbReference type="SUPFAM" id="SSF75169">
    <property type="entry name" value="DsrEFH-like"/>
    <property type="match status" value="1"/>
</dbReference>
<dbReference type="PANTHER" id="PTHR34874:SF1">
    <property type="entry name" value="PROTEIN YCHN"/>
    <property type="match status" value="1"/>
</dbReference>
<evidence type="ECO:0000313" key="1">
    <source>
        <dbReference type="EMBL" id="GAI68916.1"/>
    </source>
</evidence>
<comment type="caution">
    <text evidence="1">The sequence shown here is derived from an EMBL/GenBank/DDBJ whole genome shotgun (WGS) entry which is preliminary data.</text>
</comment>
<protein>
    <submittedName>
        <fullName evidence="1">Uncharacterized protein</fullName>
    </submittedName>
</protein>
<dbReference type="InterPro" id="IPR003787">
    <property type="entry name" value="Sulphur_relay_DsrE/F-like"/>
</dbReference>
<gene>
    <name evidence="1" type="ORF">S12H4_02875</name>
</gene>
<dbReference type="InterPro" id="IPR027396">
    <property type="entry name" value="DsrEFH-like"/>
</dbReference>
<dbReference type="Gene3D" id="3.40.1260.10">
    <property type="entry name" value="DsrEFH-like"/>
    <property type="match status" value="1"/>
</dbReference>
<organism evidence="1">
    <name type="scientific">marine sediment metagenome</name>
    <dbReference type="NCBI Taxonomy" id="412755"/>
    <lineage>
        <taxon>unclassified sequences</taxon>
        <taxon>metagenomes</taxon>
        <taxon>ecological metagenomes</taxon>
    </lineage>
</organism>
<dbReference type="AlphaFoldDB" id="X1RPK1"/>
<dbReference type="GO" id="GO:0005829">
    <property type="term" value="C:cytosol"/>
    <property type="evidence" value="ECO:0007669"/>
    <property type="project" value="TreeGrafter"/>
</dbReference>
<dbReference type="PANTHER" id="PTHR34874">
    <property type="entry name" value="PROTEIN YCHN"/>
    <property type="match status" value="1"/>
</dbReference>
<name>X1RPK1_9ZZZZ</name>
<dbReference type="EMBL" id="BARW01000753">
    <property type="protein sequence ID" value="GAI68916.1"/>
    <property type="molecule type" value="Genomic_DNA"/>
</dbReference>
<reference evidence="1" key="1">
    <citation type="journal article" date="2014" name="Front. Microbiol.">
        <title>High frequency of phylogenetically diverse reductive dehalogenase-homologous genes in deep subseafloor sedimentary metagenomes.</title>
        <authorList>
            <person name="Kawai M."/>
            <person name="Futagami T."/>
            <person name="Toyoda A."/>
            <person name="Takaki Y."/>
            <person name="Nishi S."/>
            <person name="Hori S."/>
            <person name="Arai W."/>
            <person name="Tsubouchi T."/>
            <person name="Morono Y."/>
            <person name="Uchiyama I."/>
            <person name="Ito T."/>
            <person name="Fujiyama A."/>
            <person name="Inagaki F."/>
            <person name="Takami H."/>
        </authorList>
    </citation>
    <scope>NUCLEOTIDE SEQUENCE</scope>
    <source>
        <strain evidence="1">Expedition CK06-06</strain>
    </source>
</reference>